<sequence length="582" mass="63732">MQKHPEREFLPWGSGMLTGIDVICRSKVPIVPELSQVCAPDPTDFEFEYDFLHERQTIADHDQYLDQKRKLASEPPKPVELATSKSPVPGQVRYHLAVSTTEVKVSTLATTSNPVTSIATPPPVYYTGQHIRLPYSTVRYPAPLPVAARQLVSGSILQPSRTKTTRPSDLQNSTSNLPDGSHNATLHNTSVNGGLSDTKNNRISPYLRDFDTGPDDPFASAELKTINDLEELRSVLSSSAPKPVVLQPAANLLLPGNRTSSPRANSFSQIPAEFSPQLHASGPQTVSGRSSPMPLGYSMLPPVTSLCSQSSLSDVYKAVTSVADTNSRSFTSAYNMWPTNSYTGGQQTNDCGDRSPSVQRQSLSASVPNLQTVVECPNSVVDNAMHCQRMHRTVPIRPVSVRGLQPPTFRHAYENEATLGIPTAEQRENKKTSVLISWALSNGFSGSRARRLIDLQRTRPGEASMTLEQAKTELLNQLRSVDILLSERFDTQGNNRLSENSALAAVTAFPRDLTKARQFAKVTVELEKYGYPQELIQSFVLASDLNPEDTISKIRAHFIHSNADGQLSQPALLGQCAHTHSK</sequence>
<dbReference type="EMBL" id="CAXLJL010000645">
    <property type="protein sequence ID" value="CAL5139787.1"/>
    <property type="molecule type" value="Genomic_DNA"/>
</dbReference>
<evidence type="ECO:0000256" key="1">
    <source>
        <dbReference type="SAM" id="MobiDB-lite"/>
    </source>
</evidence>
<feature type="region of interest" description="Disordered" evidence="1">
    <location>
        <begin position="155"/>
        <end position="200"/>
    </location>
</feature>
<dbReference type="Proteomes" id="UP001497525">
    <property type="component" value="Unassembled WGS sequence"/>
</dbReference>
<gene>
    <name evidence="2" type="ORF">CDAUBV1_LOCUS14982</name>
</gene>
<evidence type="ECO:0000313" key="2">
    <source>
        <dbReference type="EMBL" id="CAL5139787.1"/>
    </source>
</evidence>
<protein>
    <submittedName>
        <fullName evidence="2">Uncharacterized protein</fullName>
    </submittedName>
</protein>
<organism evidence="2 3">
    <name type="scientific">Calicophoron daubneyi</name>
    <name type="common">Rumen fluke</name>
    <name type="synonym">Paramphistomum daubneyi</name>
    <dbReference type="NCBI Taxonomy" id="300641"/>
    <lineage>
        <taxon>Eukaryota</taxon>
        <taxon>Metazoa</taxon>
        <taxon>Spiralia</taxon>
        <taxon>Lophotrochozoa</taxon>
        <taxon>Platyhelminthes</taxon>
        <taxon>Trematoda</taxon>
        <taxon>Digenea</taxon>
        <taxon>Plagiorchiida</taxon>
        <taxon>Pronocephalata</taxon>
        <taxon>Paramphistomoidea</taxon>
        <taxon>Paramphistomidae</taxon>
        <taxon>Calicophoron</taxon>
    </lineage>
</organism>
<comment type="caution">
    <text evidence="2">The sequence shown here is derived from an EMBL/GenBank/DDBJ whole genome shotgun (WGS) entry which is preliminary data.</text>
</comment>
<proteinExistence type="predicted"/>
<dbReference type="AlphaFoldDB" id="A0AAV2TTN7"/>
<reference evidence="2" key="1">
    <citation type="submission" date="2024-06" db="EMBL/GenBank/DDBJ databases">
        <authorList>
            <person name="Liu X."/>
            <person name="Lenzi L."/>
            <person name="Haldenby T S."/>
            <person name="Uol C."/>
        </authorList>
    </citation>
    <scope>NUCLEOTIDE SEQUENCE</scope>
</reference>
<name>A0AAV2TTN7_CALDB</name>
<accession>A0AAV2TTN7</accession>
<evidence type="ECO:0000313" key="3">
    <source>
        <dbReference type="Proteomes" id="UP001497525"/>
    </source>
</evidence>